<accession>A0ABP8EIB2</accession>
<evidence type="ECO:0008006" key="4">
    <source>
        <dbReference type="Google" id="ProtNLM"/>
    </source>
</evidence>
<protein>
    <recommendedName>
        <fullName evidence="4">Cell division protein ZipA</fullName>
    </recommendedName>
</protein>
<gene>
    <name evidence="2" type="ORF">GCM10022261_12060</name>
</gene>
<dbReference type="EMBL" id="BAABAZ010000004">
    <property type="protein sequence ID" value="GAA4283675.1"/>
    <property type="molecule type" value="Genomic_DNA"/>
</dbReference>
<reference evidence="3" key="1">
    <citation type="journal article" date="2019" name="Int. J. Syst. Evol. Microbiol.">
        <title>The Global Catalogue of Microorganisms (GCM) 10K type strain sequencing project: providing services to taxonomists for standard genome sequencing and annotation.</title>
        <authorList>
            <consortium name="The Broad Institute Genomics Platform"/>
            <consortium name="The Broad Institute Genome Sequencing Center for Infectious Disease"/>
            <person name="Wu L."/>
            <person name="Ma J."/>
        </authorList>
    </citation>
    <scope>NUCLEOTIDE SEQUENCE [LARGE SCALE GENOMIC DNA]</scope>
    <source>
        <strain evidence="3">JCM 17458</strain>
    </source>
</reference>
<proteinExistence type="predicted"/>
<evidence type="ECO:0000313" key="3">
    <source>
        <dbReference type="Proteomes" id="UP001501586"/>
    </source>
</evidence>
<evidence type="ECO:0000313" key="2">
    <source>
        <dbReference type="EMBL" id="GAA4283675.1"/>
    </source>
</evidence>
<comment type="caution">
    <text evidence="2">The sequence shown here is derived from an EMBL/GenBank/DDBJ whole genome shotgun (WGS) entry which is preliminary data.</text>
</comment>
<keyword evidence="3" id="KW-1185">Reference proteome</keyword>
<name>A0ABP8EIB2_9MICO</name>
<evidence type="ECO:0000256" key="1">
    <source>
        <dbReference type="SAM" id="MobiDB-lite"/>
    </source>
</evidence>
<dbReference type="RefSeq" id="WP_236863753.1">
    <property type="nucleotide sequence ID" value="NZ_BAABAZ010000004.1"/>
</dbReference>
<feature type="region of interest" description="Disordered" evidence="1">
    <location>
        <begin position="204"/>
        <end position="238"/>
    </location>
</feature>
<organism evidence="2 3">
    <name type="scientific">Brevibacterium daeguense</name>
    <dbReference type="NCBI Taxonomy" id="909936"/>
    <lineage>
        <taxon>Bacteria</taxon>
        <taxon>Bacillati</taxon>
        <taxon>Actinomycetota</taxon>
        <taxon>Actinomycetes</taxon>
        <taxon>Micrococcales</taxon>
        <taxon>Brevibacteriaceae</taxon>
        <taxon>Brevibacterium</taxon>
    </lineage>
</organism>
<dbReference type="Proteomes" id="UP001501586">
    <property type="component" value="Unassembled WGS sequence"/>
</dbReference>
<sequence>MWTAIAALAAVVTAVMAIRSLNAQKRIAKDSARPVVVPTIEADVRSGKIEFVLKNYGLTPALDLDVSFDDLVSHGEPTLDDLGAMLRSALSHRIPVFAPGQEWRAVIAFRTVDEDEVPIPDTFTVTLGYVGPERDVRFGEDEVPFTLSVKHLKGMVRTVHSDHDVEQRIKQVRNATDNQRGVLDRRLSGIAETLEIALTPERHEAKLKAAEEQRRRTDDLMRRLQPPKDEQEPDVETK</sequence>